<evidence type="ECO:0008006" key="3">
    <source>
        <dbReference type="Google" id="ProtNLM"/>
    </source>
</evidence>
<dbReference type="RefSeq" id="WP_244560875.1">
    <property type="nucleotide sequence ID" value="NZ_FXAK01000007.1"/>
</dbReference>
<sequence>MGAALIDLNSGSGFVPGQAPAPPSLNDLIDAGLRRRAEREQRRTYLGGSRLGVECLRALQFEFTGTPVDPGREFSAQILRVFERGHRFEDMMAGWLRLAGLDLRTERADGRQFGFRTAGSRIAGHIDGVIVGMADGSPCPIATPALWECKALNNKSWQDTRKKGVTISKPVYAGQIATYQAYMELTDAPAIFTAINSDTMEILVEEVPFDPALAQRMTDRGVQVLEATDANELLPRIALSRDHFGCRFCSWQDRCWRLPA</sequence>
<dbReference type="Proteomes" id="UP000192936">
    <property type="component" value="Unassembled WGS sequence"/>
</dbReference>
<gene>
    <name evidence="1" type="ORF">SAMN02982917_5511</name>
</gene>
<proteinExistence type="predicted"/>
<dbReference type="STRING" id="286727.SAMN02982917_5511"/>
<dbReference type="InterPro" id="IPR011604">
    <property type="entry name" value="PDDEXK-like_dom_sf"/>
</dbReference>
<accession>A0A1X7HD64</accession>
<organism evidence="1 2">
    <name type="scientific">Azospirillum oryzae</name>
    <dbReference type="NCBI Taxonomy" id="286727"/>
    <lineage>
        <taxon>Bacteria</taxon>
        <taxon>Pseudomonadati</taxon>
        <taxon>Pseudomonadota</taxon>
        <taxon>Alphaproteobacteria</taxon>
        <taxon>Rhodospirillales</taxon>
        <taxon>Azospirillaceae</taxon>
        <taxon>Azospirillum</taxon>
    </lineage>
</organism>
<reference evidence="1 2" key="1">
    <citation type="submission" date="2017-04" db="EMBL/GenBank/DDBJ databases">
        <authorList>
            <person name="Afonso C.L."/>
            <person name="Miller P.J."/>
            <person name="Scott M.A."/>
            <person name="Spackman E."/>
            <person name="Goraichik I."/>
            <person name="Dimitrov K.M."/>
            <person name="Suarez D.L."/>
            <person name="Swayne D.E."/>
        </authorList>
    </citation>
    <scope>NUCLEOTIDE SEQUENCE [LARGE SCALE GENOMIC DNA]</scope>
    <source>
        <strain evidence="1 2">A2P</strain>
    </source>
</reference>
<dbReference type="Gene3D" id="3.90.320.10">
    <property type="match status" value="1"/>
</dbReference>
<name>A0A1X7HD64_9PROT</name>
<dbReference type="AlphaFoldDB" id="A0A1X7HD64"/>
<evidence type="ECO:0000313" key="1">
    <source>
        <dbReference type="EMBL" id="SMF83333.1"/>
    </source>
</evidence>
<protein>
    <recommendedName>
        <fullName evidence="3">PD-(D/E)XK nuclease superfamily protein</fullName>
    </recommendedName>
</protein>
<dbReference type="EMBL" id="FXAK01000007">
    <property type="protein sequence ID" value="SMF83333.1"/>
    <property type="molecule type" value="Genomic_DNA"/>
</dbReference>
<evidence type="ECO:0000313" key="2">
    <source>
        <dbReference type="Proteomes" id="UP000192936"/>
    </source>
</evidence>